<dbReference type="Pfam" id="PF00507">
    <property type="entry name" value="Oxidored_q4"/>
    <property type="match status" value="1"/>
</dbReference>
<gene>
    <name evidence="10" type="primary">ND3</name>
</gene>
<dbReference type="GO" id="GO:0008137">
    <property type="term" value="F:NADH dehydrogenase (ubiquinone) activity"/>
    <property type="evidence" value="ECO:0007669"/>
    <property type="project" value="UniProtKB-UniRule"/>
</dbReference>
<keyword evidence="4 9" id="KW-0813">Transport</keyword>
<keyword evidence="5 9" id="KW-0812">Transmembrane</keyword>
<organism evidence="10">
    <name type="scientific">Bemisia tabaci</name>
    <name type="common">Sweetpotato whitefly</name>
    <name type="synonym">Aleurodes tabaci</name>
    <dbReference type="NCBI Taxonomy" id="7038"/>
    <lineage>
        <taxon>Eukaryota</taxon>
        <taxon>Metazoa</taxon>
        <taxon>Ecdysozoa</taxon>
        <taxon>Arthropoda</taxon>
        <taxon>Hexapoda</taxon>
        <taxon>Insecta</taxon>
        <taxon>Pterygota</taxon>
        <taxon>Neoptera</taxon>
        <taxon>Paraneoptera</taxon>
        <taxon>Hemiptera</taxon>
        <taxon>Sternorrhyncha</taxon>
        <taxon>Aleyrodoidea</taxon>
        <taxon>Aleyrodidae</taxon>
        <taxon>Aleyrodinae</taxon>
        <taxon>Bemisia</taxon>
    </lineage>
</organism>
<comment type="subcellular location">
    <subcellularLocation>
        <location evidence="1">Membrane</location>
    </subcellularLocation>
    <subcellularLocation>
        <location evidence="9">Mitochondrion membrane</location>
        <topology evidence="9">Multi-pass membrane protein</topology>
    </subcellularLocation>
</comment>
<comment type="similarity">
    <text evidence="2 9">Belongs to the complex I subunit 3 family.</text>
</comment>
<evidence type="ECO:0000256" key="7">
    <source>
        <dbReference type="ARBA" id="ARBA00023136"/>
    </source>
</evidence>
<keyword evidence="6 9" id="KW-1133">Transmembrane helix</keyword>
<keyword evidence="9" id="KW-0520">NAD</keyword>
<dbReference type="GO" id="GO:0031966">
    <property type="term" value="C:mitochondrial membrane"/>
    <property type="evidence" value="ECO:0007669"/>
    <property type="project" value="UniProtKB-SubCell"/>
</dbReference>
<comment type="function">
    <text evidence="9">Core subunit of the mitochondrial membrane respiratory chain NADH dehydrogenase (Complex I) which catalyzes electron transfer from NADH through the respiratory chain, using ubiquinone as an electron acceptor. Essential for the catalytic activity of complex I.</text>
</comment>
<keyword evidence="9" id="KW-0830">Ubiquinone</keyword>
<dbReference type="EC" id="7.1.1.2" evidence="9"/>
<dbReference type="AlphaFoldDB" id="A0A678NDW9"/>
<evidence type="ECO:0000256" key="8">
    <source>
        <dbReference type="ARBA" id="ARBA00049551"/>
    </source>
</evidence>
<proteinExistence type="inferred from homology"/>
<reference evidence="10" key="1">
    <citation type="submission" date="2015-05" db="EMBL/GenBank/DDBJ databases">
        <authorList>
            <person name="Wang H.-L."/>
        </authorList>
    </citation>
    <scope>NUCLEOTIDE SEQUENCE</scope>
</reference>
<geneLocation type="mitochondrion" evidence="10"/>
<keyword evidence="9" id="KW-0679">Respiratory chain</keyword>
<keyword evidence="7 9" id="KW-0472">Membrane</keyword>
<evidence type="ECO:0000256" key="6">
    <source>
        <dbReference type="ARBA" id="ARBA00022989"/>
    </source>
</evidence>
<feature type="transmembrane region" description="Helical" evidence="9">
    <location>
        <begin position="91"/>
        <end position="109"/>
    </location>
</feature>
<protein>
    <recommendedName>
        <fullName evidence="3 9">NADH-ubiquinone oxidoreductase chain 3</fullName>
        <ecNumber evidence="9">7.1.1.2</ecNumber>
    </recommendedName>
</protein>
<dbReference type="EMBL" id="KR559503">
    <property type="protein sequence ID" value="ALR69327.1"/>
    <property type="molecule type" value="Genomic_DNA"/>
</dbReference>
<dbReference type="GO" id="GO:0030964">
    <property type="term" value="C:NADH dehydrogenase complex"/>
    <property type="evidence" value="ECO:0007669"/>
    <property type="project" value="TreeGrafter"/>
</dbReference>
<keyword evidence="9" id="KW-0249">Electron transport</keyword>
<evidence type="ECO:0000256" key="5">
    <source>
        <dbReference type="ARBA" id="ARBA00022692"/>
    </source>
</evidence>
<feature type="transmembrane region" description="Helical" evidence="9">
    <location>
        <begin position="6"/>
        <end position="25"/>
    </location>
</feature>
<dbReference type="Gene3D" id="1.20.58.1610">
    <property type="entry name" value="NADH:ubiquinone/plastoquinone oxidoreductase, chain 3"/>
    <property type="match status" value="1"/>
</dbReference>
<sequence length="117" mass="13927">MLVTIMYTSISLTLVGFINLIYLTIKTKSINCREKFSTFESGMDLMASLRLPFSLHFYFISIVFLIFDVELMLILPFVFCFKLFNVVNMFLMIYTLILFMVLGFFYEWWTGLLDWMV</sequence>
<dbReference type="InterPro" id="IPR038430">
    <property type="entry name" value="NDAH_ubi_oxred_su3_sf"/>
</dbReference>
<evidence type="ECO:0000256" key="9">
    <source>
        <dbReference type="RuleBase" id="RU003640"/>
    </source>
</evidence>
<dbReference type="PANTHER" id="PTHR11058:SF9">
    <property type="entry name" value="NADH-UBIQUINONE OXIDOREDUCTASE CHAIN 3"/>
    <property type="match status" value="1"/>
</dbReference>
<dbReference type="PANTHER" id="PTHR11058">
    <property type="entry name" value="NADH-UBIQUINONE OXIDOREDUCTASE CHAIN 3"/>
    <property type="match status" value="1"/>
</dbReference>
<evidence type="ECO:0000256" key="1">
    <source>
        <dbReference type="ARBA" id="ARBA00004370"/>
    </source>
</evidence>
<accession>A0A678NDW9</accession>
<keyword evidence="9 10" id="KW-0496">Mitochondrion</keyword>
<keyword evidence="9" id="KW-1278">Translocase</keyword>
<evidence type="ECO:0000256" key="4">
    <source>
        <dbReference type="ARBA" id="ARBA00022448"/>
    </source>
</evidence>
<name>A0A678NDW9_BEMTA</name>
<evidence type="ECO:0000256" key="2">
    <source>
        <dbReference type="ARBA" id="ARBA00008472"/>
    </source>
</evidence>
<feature type="transmembrane region" description="Helical" evidence="9">
    <location>
        <begin position="55"/>
        <end position="79"/>
    </location>
</feature>
<comment type="catalytic activity">
    <reaction evidence="8 9">
        <text>a ubiquinone + NADH + 5 H(+)(in) = a ubiquinol + NAD(+) + 4 H(+)(out)</text>
        <dbReference type="Rhea" id="RHEA:29091"/>
        <dbReference type="Rhea" id="RHEA-COMP:9565"/>
        <dbReference type="Rhea" id="RHEA-COMP:9566"/>
        <dbReference type="ChEBI" id="CHEBI:15378"/>
        <dbReference type="ChEBI" id="CHEBI:16389"/>
        <dbReference type="ChEBI" id="CHEBI:17976"/>
        <dbReference type="ChEBI" id="CHEBI:57540"/>
        <dbReference type="ChEBI" id="CHEBI:57945"/>
        <dbReference type="EC" id="7.1.1.2"/>
    </reaction>
</comment>
<evidence type="ECO:0000256" key="3">
    <source>
        <dbReference type="ARBA" id="ARBA00021007"/>
    </source>
</evidence>
<evidence type="ECO:0000313" key="10">
    <source>
        <dbReference type="EMBL" id="ALR69327.1"/>
    </source>
</evidence>
<dbReference type="InterPro" id="IPR000440">
    <property type="entry name" value="NADH_UbQ/plastoQ_OxRdtase_su3"/>
</dbReference>